<evidence type="ECO:0008006" key="6">
    <source>
        <dbReference type="Google" id="ProtNLM"/>
    </source>
</evidence>
<evidence type="ECO:0000259" key="3">
    <source>
        <dbReference type="Pfam" id="PF14686"/>
    </source>
</evidence>
<dbReference type="OrthoDB" id="2130367at2759"/>
<evidence type="ECO:0000256" key="1">
    <source>
        <dbReference type="ARBA" id="ARBA00022729"/>
    </source>
</evidence>
<dbReference type="Pfam" id="PF14683">
    <property type="entry name" value="CBM-like"/>
    <property type="match status" value="1"/>
</dbReference>
<dbReference type="SUPFAM" id="SSF49452">
    <property type="entry name" value="Starch-binding domain-like"/>
    <property type="match status" value="1"/>
</dbReference>
<proteinExistence type="predicted"/>
<dbReference type="SUPFAM" id="SSF49785">
    <property type="entry name" value="Galactose-binding domain-like"/>
    <property type="match status" value="1"/>
</dbReference>
<reference evidence="4 5" key="1">
    <citation type="journal article" date="2020" name="IScience">
        <title>Genome Sequencing of the Endangered Kingdonia uniflora (Circaeasteraceae, Ranunculales) Reveals Potential Mechanisms of Evolutionary Specialization.</title>
        <authorList>
            <person name="Sun Y."/>
            <person name="Deng T."/>
            <person name="Zhang A."/>
            <person name="Moore M.J."/>
            <person name="Landis J.B."/>
            <person name="Lin N."/>
            <person name="Zhang H."/>
            <person name="Zhang X."/>
            <person name="Huang J."/>
            <person name="Zhang X."/>
            <person name="Sun H."/>
            <person name="Wang H."/>
        </authorList>
    </citation>
    <scope>NUCLEOTIDE SEQUENCE [LARGE SCALE GENOMIC DNA]</scope>
    <source>
        <strain evidence="4">TB1705</strain>
        <tissue evidence="4">Leaf</tissue>
    </source>
</reference>
<sequence length="430" mass="48495">MPLMCVLAPPGQAGSWQTQGKDYQFWVKTNEEGYFIISNVREGYYNLNAWVPGFIGDFKRDGDITITAGCDINLGDLVFRPPRNGPTLWEIGIPDRSAKEFYIPDPNPRYINKLFVSQTSNSEPSRSSNRFRQYGLWERYTELYPYQDLIYRIGVSDYRNDWFFAHVTRNAGNSFQPSTWQVAFPLANVNYLGTYTLRLAFASATNADLDVGVNNPQADGRRFKVGLTGRDNAIARHGIHGLYWLFHFEIPGYLLVRGTNTIYITQSRCTSPFTGIMYDYLRLEGPSGYHYEKSGYQFTTSTLTVTTLFSIWTQNLRISQSDHLWSCGAQQLDFEDQFVPVMDPIVELDNNNDINIDLDGDDMEMEGIDGPLSEVEAGDESVGTLARKPGDLNVDDIVESAIEELGEKLSLLDVGKNTHGVASDDVDESS</sequence>
<dbReference type="InterPro" id="IPR013784">
    <property type="entry name" value="Carb-bd-like_fold"/>
</dbReference>
<evidence type="ECO:0000313" key="4">
    <source>
        <dbReference type="EMBL" id="KAF6173641.1"/>
    </source>
</evidence>
<name>A0A7J7P2I2_9MAGN</name>
<keyword evidence="5" id="KW-1185">Reference proteome</keyword>
<dbReference type="CDD" id="cd10316">
    <property type="entry name" value="RGL4_M"/>
    <property type="match status" value="1"/>
</dbReference>
<dbReference type="PANTHER" id="PTHR32018:SF1">
    <property type="entry name" value="RHAMNOGALACTURONAN ENDOLYASE"/>
    <property type="match status" value="1"/>
</dbReference>
<dbReference type="EMBL" id="JACGCM010000333">
    <property type="protein sequence ID" value="KAF6173641.1"/>
    <property type="molecule type" value="Genomic_DNA"/>
</dbReference>
<dbReference type="InterPro" id="IPR051850">
    <property type="entry name" value="Polysacch_Lyase_4"/>
</dbReference>
<dbReference type="InterPro" id="IPR029413">
    <property type="entry name" value="RG-lyase_II"/>
</dbReference>
<dbReference type="InterPro" id="IPR008979">
    <property type="entry name" value="Galactose-bd-like_sf"/>
</dbReference>
<dbReference type="InterPro" id="IPR029411">
    <property type="entry name" value="RG-lyase_III"/>
</dbReference>
<dbReference type="Gene3D" id="2.60.120.260">
    <property type="entry name" value="Galactose-binding domain-like"/>
    <property type="match status" value="1"/>
</dbReference>
<comment type="caution">
    <text evidence="4">The sequence shown here is derived from an EMBL/GenBank/DDBJ whole genome shotgun (WGS) entry which is preliminary data.</text>
</comment>
<accession>A0A7J7P2I2</accession>
<dbReference type="PANTHER" id="PTHR32018">
    <property type="entry name" value="RHAMNOGALACTURONATE LYASE FAMILY PROTEIN"/>
    <property type="match status" value="1"/>
</dbReference>
<feature type="domain" description="Rhamnogalacturonan lyase" evidence="3">
    <location>
        <begin position="7"/>
        <end position="74"/>
    </location>
</feature>
<dbReference type="Pfam" id="PF14686">
    <property type="entry name" value="fn3_3"/>
    <property type="match status" value="1"/>
</dbReference>
<dbReference type="Gene3D" id="2.60.40.1120">
    <property type="entry name" value="Carboxypeptidase-like, regulatory domain"/>
    <property type="match status" value="1"/>
</dbReference>
<dbReference type="AlphaFoldDB" id="A0A7J7P2I2"/>
<dbReference type="Proteomes" id="UP000541444">
    <property type="component" value="Unassembled WGS sequence"/>
</dbReference>
<evidence type="ECO:0000313" key="5">
    <source>
        <dbReference type="Proteomes" id="UP000541444"/>
    </source>
</evidence>
<dbReference type="CDD" id="cd10317">
    <property type="entry name" value="RGL4_C"/>
    <property type="match status" value="1"/>
</dbReference>
<dbReference type="GO" id="GO:0030246">
    <property type="term" value="F:carbohydrate binding"/>
    <property type="evidence" value="ECO:0007669"/>
    <property type="project" value="InterPro"/>
</dbReference>
<feature type="domain" description="Rhamnogalacturonan lyase" evidence="2">
    <location>
        <begin position="87"/>
        <end position="283"/>
    </location>
</feature>
<organism evidence="4 5">
    <name type="scientific">Kingdonia uniflora</name>
    <dbReference type="NCBI Taxonomy" id="39325"/>
    <lineage>
        <taxon>Eukaryota</taxon>
        <taxon>Viridiplantae</taxon>
        <taxon>Streptophyta</taxon>
        <taxon>Embryophyta</taxon>
        <taxon>Tracheophyta</taxon>
        <taxon>Spermatophyta</taxon>
        <taxon>Magnoliopsida</taxon>
        <taxon>Ranunculales</taxon>
        <taxon>Circaeasteraceae</taxon>
        <taxon>Kingdonia</taxon>
    </lineage>
</organism>
<protein>
    <recommendedName>
        <fullName evidence="6">Rhamnogalacturonan endolyase</fullName>
    </recommendedName>
</protein>
<keyword evidence="1" id="KW-0732">Signal</keyword>
<evidence type="ECO:0000259" key="2">
    <source>
        <dbReference type="Pfam" id="PF14683"/>
    </source>
</evidence>
<gene>
    <name evidence="4" type="ORF">GIB67_023000</name>
</gene>